<sequence>MLRAALLTLLILVVLPASASAACRTAPAANVWYDSPVLQVWADGEGWASCVRPTNTEHVYRDRGDGPEARLDFGHVWGDRWITLVREKGYDSDDSSIEYLGSDTYDALTGQPATGRWGVDAGPQGIVLRHGDGRTEVIDPTPVSEELELVFQGRRLYWLTPSGPRTALLNVPDEPAPPRAKPLRARKMTNCTPRTGANLLVRYRRIVVTRKGKSVHACFNKRVTPIGDAREFQHLGGAAIAYTRPGFAGYLDANHGPHHELPSAGGPIAATFSLLAAVDRRGVLRAWAEDRKRPVVLTRGGASDVVATHYEVFWMAPDRTPRVRKVS</sequence>
<keyword evidence="1" id="KW-0732">Signal</keyword>
<reference evidence="2" key="1">
    <citation type="submission" date="2022-10" db="EMBL/GenBank/DDBJ databases">
        <title>The WGS of Solirubrobacter sp. CPCC 204708.</title>
        <authorList>
            <person name="Jiang Z."/>
        </authorList>
    </citation>
    <scope>NUCLEOTIDE SEQUENCE</scope>
    <source>
        <strain evidence="2">CPCC 204708</strain>
    </source>
</reference>
<gene>
    <name evidence="2" type="ORF">OJ962_15620</name>
</gene>
<dbReference type="Proteomes" id="UP001147700">
    <property type="component" value="Unassembled WGS sequence"/>
</dbReference>
<dbReference type="EMBL" id="JAPCID010000020">
    <property type="protein sequence ID" value="MDA0138931.1"/>
    <property type="molecule type" value="Genomic_DNA"/>
</dbReference>
<dbReference type="PROSITE" id="PS51257">
    <property type="entry name" value="PROKAR_LIPOPROTEIN"/>
    <property type="match status" value="1"/>
</dbReference>
<feature type="chain" id="PRO_5046232785" evidence="1">
    <location>
        <begin position="20"/>
        <end position="327"/>
    </location>
</feature>
<accession>A0ABT4RK72</accession>
<evidence type="ECO:0000256" key="1">
    <source>
        <dbReference type="SAM" id="SignalP"/>
    </source>
</evidence>
<evidence type="ECO:0000313" key="3">
    <source>
        <dbReference type="Proteomes" id="UP001147700"/>
    </source>
</evidence>
<evidence type="ECO:0000313" key="2">
    <source>
        <dbReference type="EMBL" id="MDA0138931.1"/>
    </source>
</evidence>
<protein>
    <submittedName>
        <fullName evidence="2">Uncharacterized protein</fullName>
    </submittedName>
</protein>
<organism evidence="2 3">
    <name type="scientific">Solirubrobacter deserti</name>
    <dbReference type="NCBI Taxonomy" id="2282478"/>
    <lineage>
        <taxon>Bacteria</taxon>
        <taxon>Bacillati</taxon>
        <taxon>Actinomycetota</taxon>
        <taxon>Thermoleophilia</taxon>
        <taxon>Solirubrobacterales</taxon>
        <taxon>Solirubrobacteraceae</taxon>
        <taxon>Solirubrobacter</taxon>
    </lineage>
</organism>
<proteinExistence type="predicted"/>
<keyword evidence="3" id="KW-1185">Reference proteome</keyword>
<name>A0ABT4RK72_9ACTN</name>
<feature type="signal peptide" evidence="1">
    <location>
        <begin position="1"/>
        <end position="19"/>
    </location>
</feature>
<dbReference type="RefSeq" id="WP_202954473.1">
    <property type="nucleotide sequence ID" value="NZ_JAPCID010000020.1"/>
</dbReference>
<comment type="caution">
    <text evidence="2">The sequence shown here is derived from an EMBL/GenBank/DDBJ whole genome shotgun (WGS) entry which is preliminary data.</text>
</comment>